<evidence type="ECO:0000256" key="4">
    <source>
        <dbReference type="ARBA" id="ARBA00022692"/>
    </source>
</evidence>
<evidence type="ECO:0000256" key="1">
    <source>
        <dbReference type="ARBA" id="ARBA00004651"/>
    </source>
</evidence>
<dbReference type="NCBIfam" id="NF006521">
    <property type="entry name" value="PRK08965.1-5"/>
    <property type="match status" value="1"/>
</dbReference>
<protein>
    <submittedName>
        <fullName evidence="8">Na+/H+ antiporter subunit E</fullName>
    </submittedName>
</protein>
<dbReference type="GO" id="GO:0008324">
    <property type="term" value="F:monoatomic cation transmembrane transporter activity"/>
    <property type="evidence" value="ECO:0007669"/>
    <property type="project" value="InterPro"/>
</dbReference>
<accession>A0A3A1U5M4</accession>
<comment type="caution">
    <text evidence="8">The sequence shown here is derived from an EMBL/GenBank/DDBJ whole genome shotgun (WGS) entry which is preliminary data.</text>
</comment>
<evidence type="ECO:0000256" key="7">
    <source>
        <dbReference type="SAM" id="Phobius"/>
    </source>
</evidence>
<dbReference type="PANTHER" id="PTHR34584:SF1">
    <property type="entry name" value="NA(+)_H(+) ANTIPORTER SUBUNIT E1"/>
    <property type="match status" value="1"/>
</dbReference>
<proteinExistence type="inferred from homology"/>
<dbReference type="RefSeq" id="WP_119482545.1">
    <property type="nucleotide sequence ID" value="NZ_QXTG01000002.1"/>
</dbReference>
<evidence type="ECO:0000313" key="9">
    <source>
        <dbReference type="Proteomes" id="UP000265742"/>
    </source>
</evidence>
<comment type="similarity">
    <text evidence="2">Belongs to the CPA3 antiporters (TC 2.A.63) subunit E family.</text>
</comment>
<dbReference type="InterPro" id="IPR002758">
    <property type="entry name" value="Cation_antiport_E"/>
</dbReference>
<organism evidence="8 9">
    <name type="scientific">Amnibacterium setariae</name>
    <dbReference type="NCBI Taxonomy" id="2306585"/>
    <lineage>
        <taxon>Bacteria</taxon>
        <taxon>Bacillati</taxon>
        <taxon>Actinomycetota</taxon>
        <taxon>Actinomycetes</taxon>
        <taxon>Micrococcales</taxon>
        <taxon>Microbacteriaceae</taxon>
        <taxon>Amnibacterium</taxon>
    </lineage>
</organism>
<feature type="transmembrane region" description="Helical" evidence="7">
    <location>
        <begin position="67"/>
        <end position="92"/>
    </location>
</feature>
<sequence>MSERKRTTRWTTGPPLVVGLVVLWLLLWRSVAPLTIVTGVVTALLVVRVFELPPVPHIGRFRPVASVALLGWFLWSVVVASVQVAVQAFAALRPASRPRSGVIAAQLRTRDDLVLTLTGIITSLIPGTVIVEVDRTESVLYLHVLRGGTPQQLEAARRGVLDAERRLVRAIGSPGEQEVVA</sequence>
<reference evidence="9" key="1">
    <citation type="submission" date="2018-09" db="EMBL/GenBank/DDBJ databases">
        <authorList>
            <person name="Kim I."/>
        </authorList>
    </citation>
    <scope>NUCLEOTIDE SEQUENCE [LARGE SCALE GENOMIC DNA]</scope>
    <source>
        <strain evidence="9">DD4a</strain>
    </source>
</reference>
<evidence type="ECO:0000256" key="3">
    <source>
        <dbReference type="ARBA" id="ARBA00022475"/>
    </source>
</evidence>
<keyword evidence="9" id="KW-1185">Reference proteome</keyword>
<name>A0A3A1U5M4_9MICO</name>
<gene>
    <name evidence="8" type="ORF">D1781_12270</name>
</gene>
<keyword evidence="4 7" id="KW-0812">Transmembrane</keyword>
<dbReference type="Pfam" id="PF01899">
    <property type="entry name" value="MNHE"/>
    <property type="match status" value="1"/>
</dbReference>
<comment type="subcellular location">
    <subcellularLocation>
        <location evidence="1">Cell membrane</location>
        <topology evidence="1">Multi-pass membrane protein</topology>
    </subcellularLocation>
</comment>
<keyword evidence="5 7" id="KW-1133">Transmembrane helix</keyword>
<dbReference type="Proteomes" id="UP000265742">
    <property type="component" value="Unassembled WGS sequence"/>
</dbReference>
<evidence type="ECO:0000256" key="6">
    <source>
        <dbReference type="ARBA" id="ARBA00023136"/>
    </source>
</evidence>
<evidence type="ECO:0000313" key="8">
    <source>
        <dbReference type="EMBL" id="RIX28234.1"/>
    </source>
</evidence>
<feature type="transmembrane region" description="Helical" evidence="7">
    <location>
        <begin position="21"/>
        <end position="47"/>
    </location>
</feature>
<evidence type="ECO:0000256" key="2">
    <source>
        <dbReference type="ARBA" id="ARBA00006228"/>
    </source>
</evidence>
<dbReference type="AlphaFoldDB" id="A0A3A1U5M4"/>
<keyword evidence="3" id="KW-1003">Cell membrane</keyword>
<dbReference type="PANTHER" id="PTHR34584">
    <property type="entry name" value="NA(+)/H(+) ANTIPORTER SUBUNIT E1"/>
    <property type="match status" value="1"/>
</dbReference>
<evidence type="ECO:0000256" key="5">
    <source>
        <dbReference type="ARBA" id="ARBA00022989"/>
    </source>
</evidence>
<dbReference type="OrthoDB" id="3556991at2"/>
<dbReference type="GO" id="GO:0005886">
    <property type="term" value="C:plasma membrane"/>
    <property type="evidence" value="ECO:0007669"/>
    <property type="project" value="UniProtKB-SubCell"/>
</dbReference>
<dbReference type="EMBL" id="QXTG01000002">
    <property type="protein sequence ID" value="RIX28234.1"/>
    <property type="molecule type" value="Genomic_DNA"/>
</dbReference>
<keyword evidence="6 7" id="KW-0472">Membrane</keyword>